<accession>A0A0A8Z3Z1</accession>
<evidence type="ECO:0000313" key="1">
    <source>
        <dbReference type="EMBL" id="JAD32418.1"/>
    </source>
</evidence>
<dbReference type="EMBL" id="GBRH01265477">
    <property type="protein sequence ID" value="JAD32418.1"/>
    <property type="molecule type" value="Transcribed_RNA"/>
</dbReference>
<dbReference type="AlphaFoldDB" id="A0A0A8Z3Z1"/>
<proteinExistence type="predicted"/>
<sequence>MIFSTRVGSCDEHFRKTMLPCSQRIPDSPHHEYCHHVKTHVKRPCGPEESPVTGIRPERRPKRNTLYHVFLL</sequence>
<protein>
    <submittedName>
        <fullName evidence="1">Uncharacterized protein</fullName>
    </submittedName>
</protein>
<name>A0A0A8Z3Z1_ARUDO</name>
<organism evidence="1">
    <name type="scientific">Arundo donax</name>
    <name type="common">Giant reed</name>
    <name type="synonym">Donax arundinaceus</name>
    <dbReference type="NCBI Taxonomy" id="35708"/>
    <lineage>
        <taxon>Eukaryota</taxon>
        <taxon>Viridiplantae</taxon>
        <taxon>Streptophyta</taxon>
        <taxon>Embryophyta</taxon>
        <taxon>Tracheophyta</taxon>
        <taxon>Spermatophyta</taxon>
        <taxon>Magnoliopsida</taxon>
        <taxon>Liliopsida</taxon>
        <taxon>Poales</taxon>
        <taxon>Poaceae</taxon>
        <taxon>PACMAD clade</taxon>
        <taxon>Arundinoideae</taxon>
        <taxon>Arundineae</taxon>
        <taxon>Arundo</taxon>
    </lineage>
</organism>
<reference evidence="1" key="2">
    <citation type="journal article" date="2015" name="Data Brief">
        <title>Shoot transcriptome of the giant reed, Arundo donax.</title>
        <authorList>
            <person name="Barrero R.A."/>
            <person name="Guerrero F.D."/>
            <person name="Moolhuijzen P."/>
            <person name="Goolsby J.A."/>
            <person name="Tidwell J."/>
            <person name="Bellgard S.E."/>
            <person name="Bellgard M.I."/>
        </authorList>
    </citation>
    <scope>NUCLEOTIDE SEQUENCE</scope>
    <source>
        <tissue evidence="1">Shoot tissue taken approximately 20 cm above the soil surface</tissue>
    </source>
</reference>
<reference evidence="1" key="1">
    <citation type="submission" date="2014-09" db="EMBL/GenBank/DDBJ databases">
        <authorList>
            <person name="Magalhaes I.L.F."/>
            <person name="Oliveira U."/>
            <person name="Santos F.R."/>
            <person name="Vidigal T.H.D.A."/>
            <person name="Brescovit A.D."/>
            <person name="Santos A.J."/>
        </authorList>
    </citation>
    <scope>NUCLEOTIDE SEQUENCE</scope>
    <source>
        <tissue evidence="1">Shoot tissue taken approximately 20 cm above the soil surface</tissue>
    </source>
</reference>